<reference evidence="4" key="1">
    <citation type="submission" date="2016-01" db="EMBL/GenBank/DDBJ databases">
        <title>Whole genome sequencing of Bhargavaea cecembensis T14.</title>
        <authorList>
            <person name="Hong K.W."/>
        </authorList>
    </citation>
    <scope>NUCLEOTIDE SEQUENCE [LARGE SCALE GENOMIC DNA]</scope>
    <source>
        <strain evidence="4">M19</strain>
    </source>
</reference>
<dbReference type="EMBL" id="LQQY01000012">
    <property type="protein sequence ID" value="KZE49732.1"/>
    <property type="molecule type" value="Genomic_DNA"/>
</dbReference>
<dbReference type="AlphaFoldDB" id="A0A0J5V6D0"/>
<keyword evidence="2" id="KW-0175">Coiled coil</keyword>
<organism evidence="3 4">
    <name type="scientific">Rossellomorea marisflavi</name>
    <dbReference type="NCBI Taxonomy" id="189381"/>
    <lineage>
        <taxon>Bacteria</taxon>
        <taxon>Bacillati</taxon>
        <taxon>Bacillota</taxon>
        <taxon>Bacilli</taxon>
        <taxon>Bacillales</taxon>
        <taxon>Bacillaceae</taxon>
        <taxon>Rossellomorea</taxon>
    </lineage>
</organism>
<evidence type="ECO:0000313" key="4">
    <source>
        <dbReference type="Proteomes" id="UP000076510"/>
    </source>
</evidence>
<evidence type="ECO:0000256" key="1">
    <source>
        <dbReference type="ARBA" id="ARBA00009108"/>
    </source>
</evidence>
<evidence type="ECO:0000256" key="2">
    <source>
        <dbReference type="SAM" id="Coils"/>
    </source>
</evidence>
<name>A0A0J5V6D0_9BACI</name>
<dbReference type="PANTHER" id="PTHR37313:SF2">
    <property type="entry name" value="UPF0749 PROTEIN YLXX"/>
    <property type="match status" value="1"/>
</dbReference>
<comment type="similarity">
    <text evidence="1">Belongs to the UPF0749 family.</text>
</comment>
<proteinExistence type="inferred from homology"/>
<sequence>MKALMKRVKIKSKQVILSLVCLVLGFILAFSYSLASSKQDERSNRTDGQLKQEEALRDQILDYQQKNNELQENLYEKQEKVVTMEKSFSKEKQIYFNLAEDAERYRMYLGKTKVKGPGLKVTLSDADYNPEEENINNYIVHEHHVFKVINELYIAGASAVAINGQRLKHNSYVLCNGPVIQVDGVDYPAPFEITAIGDADVLNSALNINGGVKDQLLNENIVVSMEKEKEITLGPLLGDS</sequence>
<evidence type="ECO:0000313" key="3">
    <source>
        <dbReference type="EMBL" id="KZE49732.1"/>
    </source>
</evidence>
<comment type="caution">
    <text evidence="3">The sequence shown here is derived from an EMBL/GenBank/DDBJ whole genome shotgun (WGS) entry which is preliminary data.</text>
</comment>
<gene>
    <name evidence="3" type="ORF">AV649_01500</name>
</gene>
<dbReference type="OrthoDB" id="9776196at2"/>
<dbReference type="Pfam" id="PF05949">
    <property type="entry name" value="DUF881"/>
    <property type="match status" value="1"/>
</dbReference>
<accession>A0A0J5V6D0</accession>
<protein>
    <submittedName>
        <fullName evidence="3">Uncharacterized protein</fullName>
    </submittedName>
</protein>
<dbReference type="PATRIC" id="fig|189381.10.peg.4214"/>
<dbReference type="Gene3D" id="3.30.70.1880">
    <property type="entry name" value="Protein of unknown function DUF881"/>
    <property type="match status" value="1"/>
</dbReference>
<dbReference type="Proteomes" id="UP000076510">
    <property type="component" value="Unassembled WGS sequence"/>
</dbReference>
<dbReference type="InterPro" id="IPR010273">
    <property type="entry name" value="DUF881"/>
</dbReference>
<dbReference type="PANTHER" id="PTHR37313">
    <property type="entry name" value="UPF0749 PROTEIN RV1825"/>
    <property type="match status" value="1"/>
</dbReference>
<feature type="coiled-coil region" evidence="2">
    <location>
        <begin position="53"/>
        <end position="87"/>
    </location>
</feature>